<evidence type="ECO:0000256" key="3">
    <source>
        <dbReference type="ARBA" id="ARBA00022884"/>
    </source>
</evidence>
<sequence length="299" mass="34158">MALKIYVMKFHQAHFGNGYLNSSIAHFTASRLFSALCLEAIKNNCLDEFIAEANQPDFVLSDAFPFIERPYLPKPVSYPNFDFAFESLDDNIQKQKLADSLYAVPLDEYHNFLQGTADMERFARSQANFSKTVEITKKGEDPYEVAVTYFKGSLYVIAKQSQIVDQLMTSLQYSGLGGKRSSGYGSFELRIGNLPSDLADCLCQENDERSEYVLLTTSFPRKEELDQVLPYAKYEIYKESGFAYSETEQELLRKQDFYKFKAGSIFKRAYHGYIADVRPDGFDHPVYNFAKGLFYKIGG</sequence>
<dbReference type="RefSeq" id="WP_009558435.1">
    <property type="nucleotide sequence ID" value="NZ_CALZ01000128.1"/>
</dbReference>
<feature type="domain" description="Csm4 C-terminal" evidence="5">
    <location>
        <begin position="209"/>
        <end position="297"/>
    </location>
</feature>
<proteinExistence type="inferred from homology"/>
<comment type="similarity">
    <text evidence="1">Belongs to the CRISPR-associated Csm4 family.</text>
</comment>
<dbReference type="Proteomes" id="UP000009325">
    <property type="component" value="Unassembled WGS sequence"/>
</dbReference>
<evidence type="ECO:0000256" key="4">
    <source>
        <dbReference type="ARBA" id="ARBA00023118"/>
    </source>
</evidence>
<keyword evidence="4" id="KW-0051">Antiviral defense</keyword>
<dbReference type="InterPro" id="IPR005510">
    <property type="entry name" value="Csm4"/>
</dbReference>
<dbReference type="InterPro" id="IPR040932">
    <property type="entry name" value="Csm4_C"/>
</dbReference>
<keyword evidence="3" id="KW-0694">RNA-binding</keyword>
<name>K0NXQ4_9LACO</name>
<dbReference type="EMBL" id="CALZ01000128">
    <property type="protein sequence ID" value="CCK84275.1"/>
    <property type="molecule type" value="Genomic_DNA"/>
</dbReference>
<comment type="caution">
    <text evidence="6">The sequence shown here is derived from an EMBL/GenBank/DDBJ whole genome shotgun (WGS) entry which is preliminary data.</text>
</comment>
<organism evidence="6 7">
    <name type="scientific">Lactobacillus equicursoris 66c</name>
    <dbReference type="NCBI Taxonomy" id="872326"/>
    <lineage>
        <taxon>Bacteria</taxon>
        <taxon>Bacillati</taxon>
        <taxon>Bacillota</taxon>
        <taxon>Bacilli</taxon>
        <taxon>Lactobacillales</taxon>
        <taxon>Lactobacillaceae</taxon>
        <taxon>Lactobacillus</taxon>
    </lineage>
</organism>
<dbReference type="GO" id="GO:0051607">
    <property type="term" value="P:defense response to virus"/>
    <property type="evidence" value="ECO:0007669"/>
    <property type="project" value="UniProtKB-KW"/>
</dbReference>
<accession>K0NXQ4</accession>
<dbReference type="GO" id="GO:0003723">
    <property type="term" value="F:RNA binding"/>
    <property type="evidence" value="ECO:0007669"/>
    <property type="project" value="UniProtKB-KW"/>
</dbReference>
<protein>
    <recommendedName>
        <fullName evidence="2">CRISPR system Cms protein Csm4</fullName>
    </recommendedName>
</protein>
<evidence type="ECO:0000259" key="5">
    <source>
        <dbReference type="Pfam" id="PF17953"/>
    </source>
</evidence>
<reference evidence="6 7" key="1">
    <citation type="submission" date="2012-08" db="EMBL/GenBank/DDBJ databases">
        <title>Draft Genome Sequences of Lactobacillus equicursoris CIP 110162T, isolated from thoroughbred racehorse feces and Lactobacillus sp. CRBIP 24.137 isolated from urine of human.</title>
        <authorList>
            <person name="Cousin S."/>
            <person name="Loux V."/>
            <person name="Ma L."/>
            <person name="Creno S."/>
            <person name="Clermont D."/>
            <person name="Bizet C."/>
            <person name="Bouchier C."/>
        </authorList>
    </citation>
    <scope>NUCLEOTIDE SEQUENCE [LARGE SCALE GENOMIC DNA]</scope>
    <source>
        <strain evidence="6 7">66c</strain>
    </source>
</reference>
<dbReference type="AlphaFoldDB" id="K0NXQ4"/>
<evidence type="ECO:0000313" key="7">
    <source>
        <dbReference type="Proteomes" id="UP000009325"/>
    </source>
</evidence>
<evidence type="ECO:0000313" key="6">
    <source>
        <dbReference type="EMBL" id="CCK84275.1"/>
    </source>
</evidence>
<evidence type="ECO:0000256" key="1">
    <source>
        <dbReference type="ARBA" id="ARBA00005772"/>
    </source>
</evidence>
<dbReference type="NCBIfam" id="TIGR01903">
    <property type="entry name" value="cas5_csm4"/>
    <property type="match status" value="1"/>
</dbReference>
<evidence type="ECO:0000256" key="2">
    <source>
        <dbReference type="ARBA" id="ARBA00016109"/>
    </source>
</evidence>
<gene>
    <name evidence="6" type="ORF">BN146_08580</name>
</gene>
<dbReference type="Pfam" id="PF17953">
    <property type="entry name" value="Csm4_C"/>
    <property type="match status" value="1"/>
</dbReference>